<evidence type="ECO:0000256" key="1">
    <source>
        <dbReference type="SAM" id="MobiDB-lite"/>
    </source>
</evidence>
<dbReference type="PANTHER" id="PTHR24559">
    <property type="entry name" value="TRANSPOSON TY3-I GAG-POL POLYPROTEIN"/>
    <property type="match status" value="1"/>
</dbReference>
<protein>
    <submittedName>
        <fullName evidence="3">OO_Ba0013J05-OO_Ba0033A15.23 protein</fullName>
    </submittedName>
</protein>
<feature type="region of interest" description="Disordered" evidence="1">
    <location>
        <begin position="98"/>
        <end position="185"/>
    </location>
</feature>
<dbReference type="InterPro" id="IPR043502">
    <property type="entry name" value="DNA/RNA_pol_sf"/>
</dbReference>
<dbReference type="Gene3D" id="3.30.70.270">
    <property type="match status" value="2"/>
</dbReference>
<accession>D0ABG6</accession>
<sequence length="407" mass="45482">MTVGTAVRTVVNLCRGGTLYPHDVTNPKSPSPRLSVTSGDLEAFTTRHFESRLRVILCQREGSHEPTPGKGIKNSLEKEKEKRDVNWTCFGKDSAQGRFGRGGRMDGPMLEWNGPRPSGEAWSSLPSDSGPSGLPSDSGADWAGRGGTEPEWPEADWAERAREVGPRPEGNARGEAKGRLGRGRAGEEAQMAELLANPVLVPRKTGQWRMCVDYTDLNKSCPKDPFGLPRIDQVIDSTADCELLNFIDCYSGYHQISLKESDYLKTSFITPFGAYCYITMPFGLKNAGATYQRMIQRCLQSQLGQNMEAYVDDVVIKTKQRDDLIADLEETFQNIWAFMMKLNPEKCTFEVPSRKLLAFMVSHRGIEANPENINAIRNMKLPRTQKDVQKLTGCMTALSRFVFKLRE</sequence>
<gene>
    <name evidence="3" type="primary">OO_Ba0013J05-OO_Ba0033A15.23</name>
</gene>
<proteinExistence type="predicted"/>
<organism evidence="3">
    <name type="scientific">Oryza officinalis</name>
    <dbReference type="NCBI Taxonomy" id="4535"/>
    <lineage>
        <taxon>Eukaryota</taxon>
        <taxon>Viridiplantae</taxon>
        <taxon>Streptophyta</taxon>
        <taxon>Embryophyta</taxon>
        <taxon>Tracheophyta</taxon>
        <taxon>Spermatophyta</taxon>
        <taxon>Magnoliopsida</taxon>
        <taxon>Liliopsida</taxon>
        <taxon>Poales</taxon>
        <taxon>Poaceae</taxon>
        <taxon>BOP clade</taxon>
        <taxon>Oryzoideae</taxon>
        <taxon>Oryzeae</taxon>
        <taxon>Oryzinae</taxon>
        <taxon>Oryza</taxon>
    </lineage>
</organism>
<dbReference type="EMBL" id="FP565616">
    <property type="protein sequence ID" value="CBG76436.1"/>
    <property type="molecule type" value="Genomic_DNA"/>
</dbReference>
<reference evidence="3" key="2">
    <citation type="submission" date="2009-09" db="EMBL/GenBank/DDBJ databases">
        <authorList>
            <person name="Han"/>
            <person name="B"/>
            <person name="Feng"/>
            <person name="Q"/>
            <person name="Huang"/>
            <person name="T"/>
            <person name="Zhao"/>
            <person name="Q"/>
            <person name="Zhu"/>
            <person name="J J.and.Lin."/>
            <person name="Z X."/>
        </authorList>
    </citation>
    <scope>NUCLEOTIDE SEQUENCE</scope>
</reference>
<name>D0ABG6_9ORYZ</name>
<dbReference type="InterPro" id="IPR053134">
    <property type="entry name" value="RNA-dir_DNA_polymerase"/>
</dbReference>
<dbReference type="InterPro" id="IPR043128">
    <property type="entry name" value="Rev_trsase/Diguanyl_cyclase"/>
</dbReference>
<dbReference type="PANTHER" id="PTHR24559:SF431">
    <property type="entry name" value="RNA-DIRECTED DNA POLYMERASE HOMOLOG"/>
    <property type="match status" value="1"/>
</dbReference>
<dbReference type="SUPFAM" id="SSF56672">
    <property type="entry name" value="DNA/RNA polymerases"/>
    <property type="match status" value="1"/>
</dbReference>
<feature type="compositionally biased region" description="Low complexity" evidence="1">
    <location>
        <begin position="123"/>
        <end position="139"/>
    </location>
</feature>
<evidence type="ECO:0000259" key="2">
    <source>
        <dbReference type="Pfam" id="PF00078"/>
    </source>
</evidence>
<dbReference type="CDD" id="cd01647">
    <property type="entry name" value="RT_LTR"/>
    <property type="match status" value="1"/>
</dbReference>
<feature type="domain" description="Reverse transcriptase" evidence="2">
    <location>
        <begin position="202"/>
        <end position="358"/>
    </location>
</feature>
<feature type="compositionally biased region" description="Basic and acidic residues" evidence="1">
    <location>
        <begin position="157"/>
        <end position="178"/>
    </location>
</feature>
<dbReference type="InterPro" id="IPR000477">
    <property type="entry name" value="RT_dom"/>
</dbReference>
<dbReference type="AlphaFoldDB" id="D0ABG6"/>
<dbReference type="Pfam" id="PF00078">
    <property type="entry name" value="RVT_1"/>
    <property type="match status" value="1"/>
</dbReference>
<reference evidence="3" key="1">
    <citation type="journal article" date="2009" name="J. Genet. Genomics">
        <title>Analysis of collinear regions of Oryza AA and CC genomes.</title>
        <authorList>
            <person name="Feng Q."/>
            <person name="Huang T."/>
            <person name="Zhao Q."/>
            <person name="Zhu J."/>
            <person name="Lin Z."/>
            <person name="Han B."/>
        </authorList>
    </citation>
    <scope>NUCLEOTIDE SEQUENCE</scope>
</reference>
<evidence type="ECO:0000313" key="3">
    <source>
        <dbReference type="EMBL" id="CBG76436.1"/>
    </source>
</evidence>